<keyword evidence="1" id="KW-0472">Membrane</keyword>
<dbReference type="Proteomes" id="UP000284277">
    <property type="component" value="Unassembled WGS sequence"/>
</dbReference>
<protein>
    <recommendedName>
        <fullName evidence="4">DUF2812 domain-containing protein</fullName>
    </recommendedName>
</protein>
<dbReference type="InterPro" id="IPR021359">
    <property type="entry name" value="DUF2812"/>
</dbReference>
<evidence type="ECO:0008006" key="4">
    <source>
        <dbReference type="Google" id="ProtNLM"/>
    </source>
</evidence>
<keyword evidence="1" id="KW-0812">Transmembrane</keyword>
<organism evidence="2 3">
    <name type="scientific">Lacrimispora algidixylanolytica</name>
    <dbReference type="NCBI Taxonomy" id="94868"/>
    <lineage>
        <taxon>Bacteria</taxon>
        <taxon>Bacillati</taxon>
        <taxon>Bacillota</taxon>
        <taxon>Clostridia</taxon>
        <taxon>Lachnospirales</taxon>
        <taxon>Lachnospiraceae</taxon>
        <taxon>Lacrimispora</taxon>
    </lineage>
</organism>
<name>A0A419T9G3_9FIRM</name>
<keyword evidence="1" id="KW-1133">Transmembrane helix</keyword>
<accession>A0A419T9G3</accession>
<reference evidence="2 3" key="1">
    <citation type="submission" date="2016-08" db="EMBL/GenBank/DDBJ databases">
        <title>A new outlook on sporulation: Clostridium algidixylanolyticum.</title>
        <authorList>
            <person name="Poppleton D.I."/>
            <person name="Gribaldo S."/>
        </authorList>
    </citation>
    <scope>NUCLEOTIDE SEQUENCE [LARGE SCALE GENOMIC DNA]</scope>
    <source>
        <strain evidence="2 3">SPL73</strain>
    </source>
</reference>
<comment type="caution">
    <text evidence="2">The sequence shown here is derived from an EMBL/GenBank/DDBJ whole genome shotgun (WGS) entry which is preliminary data.</text>
</comment>
<dbReference type="Pfam" id="PF11193">
    <property type="entry name" value="DUF2812"/>
    <property type="match status" value="1"/>
</dbReference>
<evidence type="ECO:0000256" key="1">
    <source>
        <dbReference type="SAM" id="Phobius"/>
    </source>
</evidence>
<sequence length="204" mass="24269">MIKFKLFKSYLQEEQWLNQLSKTGLELVKKGLFYTFKKGSKQPLIYAIDYRIFKNKADYEEYLGLFHDSGWKHMTGSIRSGEHYFTAFQGQEKVVSIFSDRDSSAMRYKKKAVNSFQGFLTLLCYLLVAHSLKIIDLRMMIQPERAFLTPGLWERSGEVFWKAFYFELPFALIFRMIPVVLFVGYLILLMIYWFWSVYGIKQEQ</sequence>
<feature type="transmembrane region" description="Helical" evidence="1">
    <location>
        <begin position="116"/>
        <end position="135"/>
    </location>
</feature>
<proteinExistence type="predicted"/>
<feature type="transmembrane region" description="Helical" evidence="1">
    <location>
        <begin position="172"/>
        <end position="195"/>
    </location>
</feature>
<dbReference type="AlphaFoldDB" id="A0A419T9G3"/>
<evidence type="ECO:0000313" key="3">
    <source>
        <dbReference type="Proteomes" id="UP000284277"/>
    </source>
</evidence>
<dbReference type="EMBL" id="MCIA01000003">
    <property type="protein sequence ID" value="RKD34109.1"/>
    <property type="molecule type" value="Genomic_DNA"/>
</dbReference>
<gene>
    <name evidence="2" type="ORF">BET01_12890</name>
</gene>
<evidence type="ECO:0000313" key="2">
    <source>
        <dbReference type="EMBL" id="RKD34109.1"/>
    </source>
</evidence>
<keyword evidence="3" id="KW-1185">Reference proteome</keyword>